<feature type="compositionally biased region" description="Polar residues" evidence="1">
    <location>
        <begin position="114"/>
        <end position="148"/>
    </location>
</feature>
<feature type="compositionally biased region" description="Polar residues" evidence="1">
    <location>
        <begin position="1"/>
        <end position="19"/>
    </location>
</feature>
<feature type="region of interest" description="Disordered" evidence="1">
    <location>
        <begin position="112"/>
        <end position="151"/>
    </location>
</feature>
<keyword evidence="3" id="KW-1185">Reference proteome</keyword>
<protein>
    <submittedName>
        <fullName evidence="2">23722_t:CDS:1</fullName>
    </submittedName>
</protein>
<evidence type="ECO:0000313" key="2">
    <source>
        <dbReference type="EMBL" id="CAG8728095.1"/>
    </source>
</evidence>
<reference evidence="2 3" key="1">
    <citation type="submission" date="2021-06" db="EMBL/GenBank/DDBJ databases">
        <authorList>
            <person name="Kallberg Y."/>
            <person name="Tangrot J."/>
            <person name="Rosling A."/>
        </authorList>
    </citation>
    <scope>NUCLEOTIDE SEQUENCE [LARGE SCALE GENOMIC DNA]</scope>
    <source>
        <strain evidence="2 3">120-4 pot B 10/14</strain>
    </source>
</reference>
<sequence>MTSQEEPTITVISPTSTLGTAAASEHQPEISSPTDREQPPPTVFLHSPPIPDAADLITSRVVPKKISDVNTDEVVNKNDMTVESVVSPQDRNLESPNSPDAESFLAETVKTGVTDASSQQPIQQPSTGKNCLSDSINQSNMSQTESQPVTTNDTVTITTVQPQVTAPSVKPVAKFILSSPADSPDTTPISSPVVSVEGDGSSTLNHFSTYSNPSQNNLPHDQINLIPTILDDSYSSEPLDYCHSRFPSSNHSISRTQQKLLLQRDYFLADDENYIIHPHNQRRLTKAIERINREHAAISLYRDPMIESLQRTFAKYAQDHPEVLDDDFGASYEDSKEWGILSDQTKSVDQIGSTTANLWTD</sequence>
<evidence type="ECO:0000313" key="3">
    <source>
        <dbReference type="Proteomes" id="UP000789901"/>
    </source>
</evidence>
<name>A0ABN7V646_GIGMA</name>
<accession>A0ABN7V646</accession>
<comment type="caution">
    <text evidence="2">The sequence shown here is derived from an EMBL/GenBank/DDBJ whole genome shotgun (WGS) entry which is preliminary data.</text>
</comment>
<dbReference type="EMBL" id="CAJVQB010009234">
    <property type="protein sequence ID" value="CAG8728095.1"/>
    <property type="molecule type" value="Genomic_DNA"/>
</dbReference>
<evidence type="ECO:0000256" key="1">
    <source>
        <dbReference type="SAM" id="MobiDB-lite"/>
    </source>
</evidence>
<proteinExistence type="predicted"/>
<dbReference type="Proteomes" id="UP000789901">
    <property type="component" value="Unassembled WGS sequence"/>
</dbReference>
<feature type="region of interest" description="Disordered" evidence="1">
    <location>
        <begin position="80"/>
        <end position="100"/>
    </location>
</feature>
<organism evidence="2 3">
    <name type="scientific">Gigaspora margarita</name>
    <dbReference type="NCBI Taxonomy" id="4874"/>
    <lineage>
        <taxon>Eukaryota</taxon>
        <taxon>Fungi</taxon>
        <taxon>Fungi incertae sedis</taxon>
        <taxon>Mucoromycota</taxon>
        <taxon>Glomeromycotina</taxon>
        <taxon>Glomeromycetes</taxon>
        <taxon>Diversisporales</taxon>
        <taxon>Gigasporaceae</taxon>
        <taxon>Gigaspora</taxon>
    </lineage>
</organism>
<feature type="region of interest" description="Disordered" evidence="1">
    <location>
        <begin position="1"/>
        <end position="51"/>
    </location>
</feature>
<gene>
    <name evidence="2" type="ORF">GMARGA_LOCUS14132</name>
</gene>